<dbReference type="AlphaFoldDB" id="A0AAP2DZE3"/>
<proteinExistence type="predicted"/>
<evidence type="ECO:0008006" key="4">
    <source>
        <dbReference type="Google" id="ProtNLM"/>
    </source>
</evidence>
<feature type="chain" id="PRO_5042924209" description="Cell surface protein" evidence="1">
    <location>
        <begin position="24"/>
        <end position="315"/>
    </location>
</feature>
<keyword evidence="1" id="KW-0732">Signal</keyword>
<comment type="caution">
    <text evidence="2">The sequence shown here is derived from an EMBL/GenBank/DDBJ whole genome shotgun (WGS) entry which is preliminary data.</text>
</comment>
<dbReference type="RefSeq" id="WP_254085708.1">
    <property type="nucleotide sequence ID" value="NZ_JAHESE010000019.1"/>
</dbReference>
<reference evidence="2 3" key="1">
    <citation type="submission" date="2021-05" db="EMBL/GenBank/DDBJ databases">
        <title>A Polyphasic approach of four new species of the genus Ohtaekwangia: Ohtaekwangia histidinii sp. nov., Ohtaekwangia cretensis sp. nov., Ohtaekwangia indiensis sp. nov., Ohtaekwangia reichenbachii sp. nov. from diverse environment.</title>
        <authorList>
            <person name="Octaviana S."/>
        </authorList>
    </citation>
    <scope>NUCLEOTIDE SEQUENCE [LARGE SCALE GENOMIC DNA]</scope>
    <source>
        <strain evidence="2 3">PWU5</strain>
    </source>
</reference>
<dbReference type="EMBL" id="JAHESE010000019">
    <property type="protein sequence ID" value="MBT1710131.1"/>
    <property type="molecule type" value="Genomic_DNA"/>
</dbReference>
<evidence type="ECO:0000256" key="1">
    <source>
        <dbReference type="SAM" id="SignalP"/>
    </source>
</evidence>
<evidence type="ECO:0000313" key="3">
    <source>
        <dbReference type="Proteomes" id="UP001319080"/>
    </source>
</evidence>
<organism evidence="2 3">
    <name type="scientific">Dawidia cretensis</name>
    <dbReference type="NCBI Taxonomy" id="2782350"/>
    <lineage>
        <taxon>Bacteria</taxon>
        <taxon>Pseudomonadati</taxon>
        <taxon>Bacteroidota</taxon>
        <taxon>Cytophagia</taxon>
        <taxon>Cytophagales</taxon>
        <taxon>Chryseotaleaceae</taxon>
        <taxon>Dawidia</taxon>
    </lineage>
</organism>
<gene>
    <name evidence="2" type="ORF">KK062_17930</name>
</gene>
<protein>
    <recommendedName>
        <fullName evidence="4">Cell surface protein</fullName>
    </recommendedName>
</protein>
<sequence>MKKNMLLMCMAGLLCLAGCTDSAYEEVSTTAQSATPDALKDARARTTLLVPTKYISQVFTYAPAPGQFINKLPPYTAGNTAAQMATKAATALVGKTNGLVSLGGFGGNIVVGFDHTIANVASARDFKVYGNALTDWAEPGIVMVSRDVNANGLPDDAWYELAGSAYNATGTIKNYQITYTKPSPLNANVPWTDNQGGSGVVKRNSFHTQASYYPQWEGNSITFTGTKLANHAYDSNPDPLAEHWLAPAFAWGYADNVLNADTNATFDIDWAVNGSGTPVSLTGIDFIKIYTGTNQDAGWLGEVSTEIAGIEDINL</sequence>
<name>A0AAP2DZE3_9BACT</name>
<feature type="signal peptide" evidence="1">
    <location>
        <begin position="1"/>
        <end position="23"/>
    </location>
</feature>
<keyword evidence="3" id="KW-1185">Reference proteome</keyword>
<evidence type="ECO:0000313" key="2">
    <source>
        <dbReference type="EMBL" id="MBT1710131.1"/>
    </source>
</evidence>
<dbReference type="Proteomes" id="UP001319080">
    <property type="component" value="Unassembled WGS sequence"/>
</dbReference>
<accession>A0AAP2DZE3</accession>